<organism evidence="1 2">
    <name type="scientific">Campylobacter phage vB_Cj_QDYZ</name>
    <dbReference type="NCBI Taxonomy" id="3032374"/>
    <lineage>
        <taxon>Viruses</taxon>
        <taxon>Duplodnaviria</taxon>
        <taxon>Heunggongvirae</taxon>
        <taxon>Uroviricota</taxon>
        <taxon>Caudoviricetes</taxon>
        <taxon>Connertonviridae</taxon>
        <taxon>Fletchervirus</taxon>
        <taxon>Fletchervirus QDYZ</taxon>
    </lineage>
</organism>
<sequence length="292" mass="34379">MLEIDNNKEFKILRLNKQEILKIGGYGICDSCNKRLSNDGFMICVLFSCYCEKCYKEWYKVAINHKEDREIEKDVYENQVFMELVSPLNRVVVDYEKTDLIKIAMNTDKGLVIFDKEPSKYSNFKTLKELREYINTIDNFEGVILQNKTTGKVYKLKTDKYIELHKTLAEVLNYKSIFELALTEKLDDVIPTIKHIKEKYDFVNEVVDLIVKKLNVILSTIEHYYLNKEDTKEYVLLLKENNISGIEFNTLMCLHKGKLSLGDETDYVKSLLLERFNTETKVRELLDIKEKL</sequence>
<dbReference type="EMBL" id="OQ515481">
    <property type="protein sequence ID" value="WGA02287.1"/>
    <property type="molecule type" value="Genomic_DNA"/>
</dbReference>
<keyword evidence="2" id="KW-1185">Reference proteome</keyword>
<evidence type="ECO:0000313" key="2">
    <source>
        <dbReference type="Proteomes" id="UP001225733"/>
    </source>
</evidence>
<dbReference type="GO" id="GO:0016874">
    <property type="term" value="F:ligase activity"/>
    <property type="evidence" value="ECO:0007669"/>
    <property type="project" value="UniProtKB-KW"/>
</dbReference>
<protein>
    <submittedName>
        <fullName evidence="1">RNA ligase</fullName>
    </submittedName>
</protein>
<dbReference type="Proteomes" id="UP001225733">
    <property type="component" value="Segment"/>
</dbReference>
<accession>A0AAF0GBG5</accession>
<proteinExistence type="predicted"/>
<keyword evidence="1" id="KW-0436">Ligase</keyword>
<dbReference type="Gene3D" id="1.10.3550.20">
    <property type="match status" value="1"/>
</dbReference>
<name>A0AAF0GBG5_9CAUD</name>
<evidence type="ECO:0000313" key="1">
    <source>
        <dbReference type="EMBL" id="WGA02287.1"/>
    </source>
</evidence>
<reference evidence="1 2" key="1">
    <citation type="submission" date="2023-02" db="EMBL/GenBank/DDBJ databases">
        <authorList>
            <person name="Wang Y."/>
        </authorList>
    </citation>
    <scope>NUCLEOTIDE SEQUENCE [LARGE SCALE GENOMIC DNA]</scope>
</reference>